<dbReference type="Proteomes" id="UP000198104">
    <property type="component" value="Unassembled WGS sequence"/>
</dbReference>
<name>A0A254PZZ6_9BURK</name>
<organism evidence="1 2">
    <name type="scientific">Polynucleobacter aenigmaticus</name>
    <dbReference type="NCBI Taxonomy" id="1743164"/>
    <lineage>
        <taxon>Bacteria</taxon>
        <taxon>Pseudomonadati</taxon>
        <taxon>Pseudomonadota</taxon>
        <taxon>Betaproteobacteria</taxon>
        <taxon>Burkholderiales</taxon>
        <taxon>Burkholderiaceae</taxon>
        <taxon>Polynucleobacter</taxon>
    </lineage>
</organism>
<accession>A0A254PZZ6</accession>
<keyword evidence="2" id="KW-1185">Reference proteome</keyword>
<gene>
    <name evidence="1" type="ORF">CBI30_05225</name>
</gene>
<protein>
    <submittedName>
        <fullName evidence="1">Uncharacterized protein</fullName>
    </submittedName>
</protein>
<reference evidence="1 2" key="1">
    <citation type="submission" date="2017-05" db="EMBL/GenBank/DDBJ databases">
        <title>Polynucleobacter sp. MWH-K35W1 isolated from the permanently anoxic monimolimnion of a meromictic lake.</title>
        <authorList>
            <person name="Hahn M.W."/>
        </authorList>
    </citation>
    <scope>NUCLEOTIDE SEQUENCE [LARGE SCALE GENOMIC DNA]</scope>
    <source>
        <strain evidence="1 2">MWH-K35W1</strain>
    </source>
</reference>
<dbReference type="EMBL" id="NGUO01000008">
    <property type="protein sequence ID" value="OWS71854.1"/>
    <property type="molecule type" value="Genomic_DNA"/>
</dbReference>
<evidence type="ECO:0000313" key="1">
    <source>
        <dbReference type="EMBL" id="OWS71854.1"/>
    </source>
</evidence>
<proteinExistence type="predicted"/>
<dbReference type="AlphaFoldDB" id="A0A254PZZ6"/>
<dbReference type="RefSeq" id="WP_088527256.1">
    <property type="nucleotide sequence ID" value="NZ_NGUO01000008.1"/>
</dbReference>
<evidence type="ECO:0000313" key="2">
    <source>
        <dbReference type="Proteomes" id="UP000198104"/>
    </source>
</evidence>
<sequence>MFGTQNALKSYVSIDDNLSGASFEQRWFESVVIILKRIQGGEFDAVVTHKKLLEVCEGLQWVQENLNEKLNSQHRTMLKNIYSTNIQILNGAIQTKNMDFLTIVIASIETITQPYYKKAEAVA</sequence>
<comment type="caution">
    <text evidence="1">The sequence shown here is derived from an EMBL/GenBank/DDBJ whole genome shotgun (WGS) entry which is preliminary data.</text>
</comment>
<dbReference type="OrthoDB" id="9130700at2"/>